<protein>
    <submittedName>
        <fullName evidence="1">Uncharacterized protein</fullName>
    </submittedName>
</protein>
<comment type="caution">
    <text evidence="1">The sequence shown here is derived from an EMBL/GenBank/DDBJ whole genome shotgun (WGS) entry which is preliminary data.</text>
</comment>
<evidence type="ECO:0000313" key="2">
    <source>
        <dbReference type="Proteomes" id="UP000759537"/>
    </source>
</evidence>
<dbReference type="AlphaFoldDB" id="A0A9P5N1B0"/>
<accession>A0A9P5N1B0</accession>
<sequence>MRVVGGVDMERERVTHPACASSASDASSVRMHVEGVRVRVGIEGMHVDMEVHGGVEAWAGCTDAEEDKGGMERISVSELRVWVWGMGVGHGCGCGAWAWGMGMGVGHGHGQYPAWGINACREHRCGDSVGKCVSSERDGEARAWAWVQGVSILTTSP</sequence>
<dbReference type="EMBL" id="WHVB01000004">
    <property type="protein sequence ID" value="KAF8483791.1"/>
    <property type="molecule type" value="Genomic_DNA"/>
</dbReference>
<gene>
    <name evidence="1" type="ORF">DFH94DRAFT_680228</name>
</gene>
<keyword evidence="2" id="KW-1185">Reference proteome</keyword>
<name>A0A9P5N1B0_9AGAM</name>
<evidence type="ECO:0000313" key="1">
    <source>
        <dbReference type="EMBL" id="KAF8483791.1"/>
    </source>
</evidence>
<reference evidence="1" key="1">
    <citation type="submission" date="2019-10" db="EMBL/GenBank/DDBJ databases">
        <authorList>
            <consortium name="DOE Joint Genome Institute"/>
            <person name="Kuo A."/>
            <person name="Miyauchi S."/>
            <person name="Kiss E."/>
            <person name="Drula E."/>
            <person name="Kohler A."/>
            <person name="Sanchez-Garcia M."/>
            <person name="Andreopoulos B."/>
            <person name="Barry K.W."/>
            <person name="Bonito G."/>
            <person name="Buee M."/>
            <person name="Carver A."/>
            <person name="Chen C."/>
            <person name="Cichocki N."/>
            <person name="Clum A."/>
            <person name="Culley D."/>
            <person name="Crous P.W."/>
            <person name="Fauchery L."/>
            <person name="Girlanda M."/>
            <person name="Hayes R."/>
            <person name="Keri Z."/>
            <person name="LaButti K."/>
            <person name="Lipzen A."/>
            <person name="Lombard V."/>
            <person name="Magnuson J."/>
            <person name="Maillard F."/>
            <person name="Morin E."/>
            <person name="Murat C."/>
            <person name="Nolan M."/>
            <person name="Ohm R."/>
            <person name="Pangilinan J."/>
            <person name="Pereira M."/>
            <person name="Perotto S."/>
            <person name="Peter M."/>
            <person name="Riley R."/>
            <person name="Sitrit Y."/>
            <person name="Stielow B."/>
            <person name="Szollosi G."/>
            <person name="Zifcakova L."/>
            <person name="Stursova M."/>
            <person name="Spatafora J.W."/>
            <person name="Tedersoo L."/>
            <person name="Vaario L.-M."/>
            <person name="Yamada A."/>
            <person name="Yan M."/>
            <person name="Wang P."/>
            <person name="Xu J."/>
            <person name="Bruns T."/>
            <person name="Baldrian P."/>
            <person name="Vilgalys R."/>
            <person name="Henrissat B."/>
            <person name="Grigoriev I.V."/>
            <person name="Hibbett D."/>
            <person name="Nagy L.G."/>
            <person name="Martin F.M."/>
        </authorList>
    </citation>
    <scope>NUCLEOTIDE SEQUENCE</scope>
    <source>
        <strain evidence="1">Prilba</strain>
    </source>
</reference>
<proteinExistence type="predicted"/>
<organism evidence="1 2">
    <name type="scientific">Russula ochroleuca</name>
    <dbReference type="NCBI Taxonomy" id="152965"/>
    <lineage>
        <taxon>Eukaryota</taxon>
        <taxon>Fungi</taxon>
        <taxon>Dikarya</taxon>
        <taxon>Basidiomycota</taxon>
        <taxon>Agaricomycotina</taxon>
        <taxon>Agaricomycetes</taxon>
        <taxon>Russulales</taxon>
        <taxon>Russulaceae</taxon>
        <taxon>Russula</taxon>
    </lineage>
</organism>
<dbReference type="Proteomes" id="UP000759537">
    <property type="component" value="Unassembled WGS sequence"/>
</dbReference>
<reference evidence="1" key="2">
    <citation type="journal article" date="2020" name="Nat. Commun.">
        <title>Large-scale genome sequencing of mycorrhizal fungi provides insights into the early evolution of symbiotic traits.</title>
        <authorList>
            <person name="Miyauchi S."/>
            <person name="Kiss E."/>
            <person name="Kuo A."/>
            <person name="Drula E."/>
            <person name="Kohler A."/>
            <person name="Sanchez-Garcia M."/>
            <person name="Morin E."/>
            <person name="Andreopoulos B."/>
            <person name="Barry K.W."/>
            <person name="Bonito G."/>
            <person name="Buee M."/>
            <person name="Carver A."/>
            <person name="Chen C."/>
            <person name="Cichocki N."/>
            <person name="Clum A."/>
            <person name="Culley D."/>
            <person name="Crous P.W."/>
            <person name="Fauchery L."/>
            <person name="Girlanda M."/>
            <person name="Hayes R.D."/>
            <person name="Keri Z."/>
            <person name="LaButti K."/>
            <person name="Lipzen A."/>
            <person name="Lombard V."/>
            <person name="Magnuson J."/>
            <person name="Maillard F."/>
            <person name="Murat C."/>
            <person name="Nolan M."/>
            <person name="Ohm R.A."/>
            <person name="Pangilinan J."/>
            <person name="Pereira M.F."/>
            <person name="Perotto S."/>
            <person name="Peter M."/>
            <person name="Pfister S."/>
            <person name="Riley R."/>
            <person name="Sitrit Y."/>
            <person name="Stielow J.B."/>
            <person name="Szollosi G."/>
            <person name="Zifcakova L."/>
            <person name="Stursova M."/>
            <person name="Spatafora J.W."/>
            <person name="Tedersoo L."/>
            <person name="Vaario L.M."/>
            <person name="Yamada A."/>
            <person name="Yan M."/>
            <person name="Wang P."/>
            <person name="Xu J."/>
            <person name="Bruns T."/>
            <person name="Baldrian P."/>
            <person name="Vilgalys R."/>
            <person name="Dunand C."/>
            <person name="Henrissat B."/>
            <person name="Grigoriev I.V."/>
            <person name="Hibbett D."/>
            <person name="Nagy L.G."/>
            <person name="Martin F.M."/>
        </authorList>
    </citation>
    <scope>NUCLEOTIDE SEQUENCE</scope>
    <source>
        <strain evidence="1">Prilba</strain>
    </source>
</reference>